<accession>A0A392TJA9</accession>
<dbReference type="PANTHER" id="PTHR42648:SF11">
    <property type="entry name" value="TRANSPOSON TY4-P GAG-POL POLYPROTEIN"/>
    <property type="match status" value="1"/>
</dbReference>
<keyword evidence="10" id="KW-0418">Kinase</keyword>
<name>A0A392TJA9_9FABA</name>
<evidence type="ECO:0000256" key="4">
    <source>
        <dbReference type="ARBA" id="ARBA00022801"/>
    </source>
</evidence>
<keyword evidence="8" id="KW-0239">DNA-directed DNA polymerase</keyword>
<evidence type="ECO:0000313" key="10">
    <source>
        <dbReference type="EMBL" id="MCI60674.1"/>
    </source>
</evidence>
<keyword evidence="6" id="KW-0229">DNA integration</keyword>
<dbReference type="PANTHER" id="PTHR42648">
    <property type="entry name" value="TRANSPOSASE, PUTATIVE-RELATED"/>
    <property type="match status" value="1"/>
</dbReference>
<evidence type="ECO:0000256" key="8">
    <source>
        <dbReference type="ARBA" id="ARBA00022932"/>
    </source>
</evidence>
<evidence type="ECO:0000256" key="7">
    <source>
        <dbReference type="ARBA" id="ARBA00022918"/>
    </source>
</evidence>
<dbReference type="GO" id="GO:0030246">
    <property type="term" value="F:carbohydrate binding"/>
    <property type="evidence" value="ECO:0007669"/>
    <property type="project" value="UniProtKB-KW"/>
</dbReference>
<dbReference type="SUPFAM" id="SSF53098">
    <property type="entry name" value="Ribonuclease H-like"/>
    <property type="match status" value="1"/>
</dbReference>
<evidence type="ECO:0000256" key="9">
    <source>
        <dbReference type="ARBA" id="ARBA00023172"/>
    </source>
</evidence>
<dbReference type="GO" id="GO:0004519">
    <property type="term" value="F:endonuclease activity"/>
    <property type="evidence" value="ECO:0007669"/>
    <property type="project" value="UniProtKB-KW"/>
</dbReference>
<dbReference type="GO" id="GO:0003887">
    <property type="term" value="F:DNA-directed DNA polymerase activity"/>
    <property type="evidence" value="ECO:0007669"/>
    <property type="project" value="UniProtKB-KW"/>
</dbReference>
<evidence type="ECO:0000256" key="3">
    <source>
        <dbReference type="ARBA" id="ARBA00022759"/>
    </source>
</evidence>
<proteinExistence type="predicted"/>
<keyword evidence="8" id="KW-0548">Nucleotidyltransferase</keyword>
<keyword evidence="2" id="KW-0479">Metal-binding</keyword>
<dbReference type="AlphaFoldDB" id="A0A392TJA9"/>
<keyword evidence="4" id="KW-0378">Hydrolase</keyword>
<keyword evidence="10" id="KW-0675">Receptor</keyword>
<protein>
    <submittedName>
        <fullName evidence="10">G-type lectin S-receptor-like serine/threonine protein kinase RLK1-like</fullName>
    </submittedName>
</protein>
<keyword evidence="1" id="KW-0540">Nuclease</keyword>
<dbReference type="Proteomes" id="UP000265520">
    <property type="component" value="Unassembled WGS sequence"/>
</dbReference>
<dbReference type="InterPro" id="IPR039537">
    <property type="entry name" value="Retrotran_Ty1/copia-like"/>
</dbReference>
<dbReference type="GO" id="GO:0046872">
    <property type="term" value="F:metal ion binding"/>
    <property type="evidence" value="ECO:0007669"/>
    <property type="project" value="UniProtKB-KW"/>
</dbReference>
<dbReference type="Gene3D" id="3.30.420.10">
    <property type="entry name" value="Ribonuclease H-like superfamily/Ribonuclease H"/>
    <property type="match status" value="1"/>
</dbReference>
<comment type="caution">
    <text evidence="10">The sequence shown here is derived from an EMBL/GenBank/DDBJ whole genome shotgun (WGS) entry which is preliminary data.</text>
</comment>
<keyword evidence="10" id="KW-0430">Lectin</keyword>
<dbReference type="GO" id="GO:0006310">
    <property type="term" value="P:DNA recombination"/>
    <property type="evidence" value="ECO:0007669"/>
    <property type="project" value="UniProtKB-KW"/>
</dbReference>
<sequence>MVHEVTASYTPQHNGLAERRNRTLLDMAGCMLKGKGMPKNYWGKAVSTAAYVLNRCPTKKLKEV</sequence>
<keyword evidence="9" id="KW-0233">DNA recombination</keyword>
<dbReference type="GO" id="GO:0003964">
    <property type="term" value="F:RNA-directed DNA polymerase activity"/>
    <property type="evidence" value="ECO:0007669"/>
    <property type="project" value="UniProtKB-KW"/>
</dbReference>
<evidence type="ECO:0000313" key="11">
    <source>
        <dbReference type="Proteomes" id="UP000265520"/>
    </source>
</evidence>
<dbReference type="InterPro" id="IPR012337">
    <property type="entry name" value="RNaseH-like_sf"/>
</dbReference>
<keyword evidence="3" id="KW-0255">Endonuclease</keyword>
<organism evidence="10 11">
    <name type="scientific">Trifolium medium</name>
    <dbReference type="NCBI Taxonomy" id="97028"/>
    <lineage>
        <taxon>Eukaryota</taxon>
        <taxon>Viridiplantae</taxon>
        <taxon>Streptophyta</taxon>
        <taxon>Embryophyta</taxon>
        <taxon>Tracheophyta</taxon>
        <taxon>Spermatophyta</taxon>
        <taxon>Magnoliopsida</taxon>
        <taxon>eudicotyledons</taxon>
        <taxon>Gunneridae</taxon>
        <taxon>Pentapetalae</taxon>
        <taxon>rosids</taxon>
        <taxon>fabids</taxon>
        <taxon>Fabales</taxon>
        <taxon>Fabaceae</taxon>
        <taxon>Papilionoideae</taxon>
        <taxon>50 kb inversion clade</taxon>
        <taxon>NPAAA clade</taxon>
        <taxon>Hologalegina</taxon>
        <taxon>IRL clade</taxon>
        <taxon>Trifolieae</taxon>
        <taxon>Trifolium</taxon>
    </lineage>
</organism>
<evidence type="ECO:0000256" key="5">
    <source>
        <dbReference type="ARBA" id="ARBA00022842"/>
    </source>
</evidence>
<keyword evidence="10" id="KW-0723">Serine/threonine-protein kinase</keyword>
<keyword evidence="7" id="KW-0695">RNA-directed DNA polymerase</keyword>
<dbReference type="InterPro" id="IPR036397">
    <property type="entry name" value="RNaseH_sf"/>
</dbReference>
<dbReference type="GO" id="GO:0003676">
    <property type="term" value="F:nucleic acid binding"/>
    <property type="evidence" value="ECO:0007669"/>
    <property type="project" value="InterPro"/>
</dbReference>
<feature type="non-terminal residue" evidence="10">
    <location>
        <position position="64"/>
    </location>
</feature>
<keyword evidence="11" id="KW-1185">Reference proteome</keyword>
<evidence type="ECO:0000256" key="6">
    <source>
        <dbReference type="ARBA" id="ARBA00022908"/>
    </source>
</evidence>
<keyword evidence="5" id="KW-0460">Magnesium</keyword>
<reference evidence="10 11" key="1">
    <citation type="journal article" date="2018" name="Front. Plant Sci.">
        <title>Red Clover (Trifolium pratense) and Zigzag Clover (T. medium) - A Picture of Genomic Similarities and Differences.</title>
        <authorList>
            <person name="Dluhosova J."/>
            <person name="Istvanek J."/>
            <person name="Nedelnik J."/>
            <person name="Repkova J."/>
        </authorList>
    </citation>
    <scope>NUCLEOTIDE SEQUENCE [LARGE SCALE GENOMIC DNA]</scope>
    <source>
        <strain evidence="11">cv. 10/8</strain>
        <tissue evidence="10">Leaf</tissue>
    </source>
</reference>
<evidence type="ECO:0000256" key="2">
    <source>
        <dbReference type="ARBA" id="ARBA00022723"/>
    </source>
</evidence>
<keyword evidence="8" id="KW-0808">Transferase</keyword>
<dbReference type="GO" id="GO:0004674">
    <property type="term" value="F:protein serine/threonine kinase activity"/>
    <property type="evidence" value="ECO:0007669"/>
    <property type="project" value="UniProtKB-KW"/>
</dbReference>
<dbReference type="GO" id="GO:0016787">
    <property type="term" value="F:hydrolase activity"/>
    <property type="evidence" value="ECO:0007669"/>
    <property type="project" value="UniProtKB-KW"/>
</dbReference>
<evidence type="ECO:0000256" key="1">
    <source>
        <dbReference type="ARBA" id="ARBA00022722"/>
    </source>
</evidence>
<dbReference type="EMBL" id="LXQA010586042">
    <property type="protein sequence ID" value="MCI60674.1"/>
    <property type="molecule type" value="Genomic_DNA"/>
</dbReference>
<dbReference type="GO" id="GO:0015074">
    <property type="term" value="P:DNA integration"/>
    <property type="evidence" value="ECO:0007669"/>
    <property type="project" value="UniProtKB-KW"/>
</dbReference>